<dbReference type="InterPro" id="IPR054722">
    <property type="entry name" value="PolX-like_BBD"/>
</dbReference>
<name>A0ABQ4WRC7_9ASTR</name>
<sequence>MSEALQRWVRFVRNSKIFSQVYKNFAAASQEGLDKTYDRFQKLISQLEIHGEVISQEDVNLKLLRSLPSAWNNIALIMRNKSDLDTLSKDDLYNNLKVYESNIKGKSSSSLNSQNVAFVSSDNSSSTNETVNTAHSVSAASSKDQASTASYANDVMFSFFANLSNAPQDYEDLEQIDAYDLEEMDLKWAPRNKGNRNRDAPRRNAPLDTSTTNALVVQDGIVQTLSRESDMDDSPVNDRFKTGEGFHAVPPPYTGNYMPSRPDLSFAGLDDSVYKTKVSKTETKWDTDNDNNSVFRPKYDQTKPSIEQNKPSYAKISFVKSDENTRKSVIKQNTYRKAENLRIIATKSRLVPVNAAKQSSPRAASSISNARHVNTAALKPKVNAALPIKYSYFKAHSPLRRHFNQKSAAKTNNFNKKVYTAKVNNVTTNGPEVVVSTTEGKKENAIKSSACWIWRPTGKVIDHISKDSGSYMLKRFDYDQGIFDSGCSRHMTGNKSYLTDYQDIDGGFVAFDGSPKGGKIIRKGKIRTEKLDFEDVYFVKELKFNLFSVSQMCDKKNCVLFTETKCLVLSPDFKLLDKSQVLLKVPRQNMYSFDLKNVIPLGGLTCLFAKATIDESNLWHRRPGHWYGYITKRTKIMAKWTKPSMGLERARKYKAEDIRKTYCLVVTNDFSRFSWVFFLATKDETSGILKAFITGIENQINHKAEAVNTACYVQNRVLVTKPHNKTPYELLHGRPPSISFMRPFGCPVTILNTLDPLGNFDGKADEGFLVGYFINSNAFRVFNTRTRKVEENLHITFFENKPNVAESGPDWLFDIDLQRKLYDIMRQFLSEGLCYQHKRRRLRCAGFGAHPTMAPENEEPGPYPRRKKYEGEESGETKTKKTQKTQPRTEDEDEAPKRARSLWTNGEELLLAETYIQVSEDPKEGADQQRDTFWYKVMDVYNKEAKRFKYPNRSKNMITGKRNRLRVMEEDPEHFSPDALPRPDEMYRIQKSQRSSNSTASSGSNPRMFQEMLQQQYDVREQARMKQDVLERESRARVDLLESQKIAEDMRVAQCIQLGKEPKKVIQALDDPSWIESCQEELLFFKFQKVWTLVDIPNGKRAIGNQIEEGINYDEVFAPIARIEAIRRRYLVRYMCANSWFEDPQFPDKVYSSGKKLYMVYIKLLEPVQVYVDDIIFGSTKKSLCVEFEQMMHKRFQMSFIGELAFFLGLQVKQKDNGIFISQDKYVADILKKFDFNTVKTTSTPIDTNKALLKDEEAEDVHLYRSMIRSLMYLTASRPDIMFAICTCARFQVTSKVSHLHAVKRIFKYLKGQPKLGLWYPKYLKAGGGVESRVRESDGGDRIDREMGRIFGVGRKSSPENFSGGHLCIVDTLVAIMSTRPRTTSIVIRDVEKEPRRATPNTNKAKDAALIEQMEDIQARMDADELLAERLQQEEREQFTIEEKSRMLVEMIAERKRFFAA</sequence>
<dbReference type="EMBL" id="BQNB010008868">
    <property type="protein sequence ID" value="GJS55436.1"/>
    <property type="molecule type" value="Genomic_DNA"/>
</dbReference>
<feature type="compositionally biased region" description="Basic and acidic residues" evidence="1">
    <location>
        <begin position="869"/>
        <end position="879"/>
    </location>
</feature>
<accession>A0ABQ4WRC7</accession>
<dbReference type="PANTHER" id="PTHR11439:SF509">
    <property type="entry name" value="RNA-DIRECTED DNA POLYMERASE"/>
    <property type="match status" value="1"/>
</dbReference>
<dbReference type="PANTHER" id="PTHR11439">
    <property type="entry name" value="GAG-POL-RELATED RETROTRANSPOSON"/>
    <property type="match status" value="1"/>
</dbReference>
<dbReference type="SUPFAM" id="SSF53098">
    <property type="entry name" value="Ribonuclease H-like"/>
    <property type="match status" value="1"/>
</dbReference>
<comment type="caution">
    <text evidence="5">The sequence shown here is derived from an EMBL/GenBank/DDBJ whole genome shotgun (WGS) entry which is preliminary data.</text>
</comment>
<proteinExistence type="predicted"/>
<evidence type="ECO:0000313" key="5">
    <source>
        <dbReference type="EMBL" id="GJS55436.1"/>
    </source>
</evidence>
<dbReference type="Pfam" id="PF07727">
    <property type="entry name" value="RVT_2"/>
    <property type="match status" value="1"/>
</dbReference>
<dbReference type="Pfam" id="PF25597">
    <property type="entry name" value="SH3_retrovirus"/>
    <property type="match status" value="1"/>
</dbReference>
<dbReference type="InterPro" id="IPR012337">
    <property type="entry name" value="RNaseH-like_sf"/>
</dbReference>
<evidence type="ECO:0000259" key="3">
    <source>
        <dbReference type="Pfam" id="PF22936"/>
    </source>
</evidence>
<reference evidence="5" key="1">
    <citation type="journal article" date="2022" name="Int. J. Mol. Sci.">
        <title>Draft Genome of Tanacetum Coccineum: Genomic Comparison of Closely Related Tanacetum-Family Plants.</title>
        <authorList>
            <person name="Yamashiro T."/>
            <person name="Shiraishi A."/>
            <person name="Nakayama K."/>
            <person name="Satake H."/>
        </authorList>
    </citation>
    <scope>NUCLEOTIDE SEQUENCE</scope>
</reference>
<protein>
    <submittedName>
        <fullName evidence="5">Ribonuclease H-like domain-containing protein</fullName>
    </submittedName>
</protein>
<gene>
    <name evidence="5" type="ORF">Tco_0628798</name>
</gene>
<dbReference type="Pfam" id="PF22936">
    <property type="entry name" value="Pol_BBD"/>
    <property type="match status" value="1"/>
</dbReference>
<feature type="region of interest" description="Disordered" evidence="1">
    <location>
        <begin position="848"/>
        <end position="900"/>
    </location>
</feature>
<feature type="region of interest" description="Disordered" evidence="1">
    <location>
        <begin position="226"/>
        <end position="255"/>
    </location>
</feature>
<dbReference type="Proteomes" id="UP001151760">
    <property type="component" value="Unassembled WGS sequence"/>
</dbReference>
<evidence type="ECO:0000313" key="6">
    <source>
        <dbReference type="Proteomes" id="UP001151760"/>
    </source>
</evidence>
<dbReference type="Pfam" id="PF14223">
    <property type="entry name" value="Retrotran_gag_2"/>
    <property type="match status" value="1"/>
</dbReference>
<keyword evidence="6" id="KW-1185">Reference proteome</keyword>
<feature type="domain" description="Retrovirus-related Pol polyprotein from transposon TNT 1-94-like beta-barrel" evidence="3">
    <location>
        <begin position="482"/>
        <end position="555"/>
    </location>
</feature>
<reference evidence="5" key="2">
    <citation type="submission" date="2022-01" db="EMBL/GenBank/DDBJ databases">
        <authorList>
            <person name="Yamashiro T."/>
            <person name="Shiraishi A."/>
            <person name="Satake H."/>
            <person name="Nakayama K."/>
        </authorList>
    </citation>
    <scope>NUCLEOTIDE SEQUENCE</scope>
</reference>
<feature type="domain" description="Retroviral polymerase SH3-like" evidence="4">
    <location>
        <begin position="756"/>
        <end position="802"/>
    </location>
</feature>
<dbReference type="InterPro" id="IPR057670">
    <property type="entry name" value="SH3_retrovirus"/>
</dbReference>
<evidence type="ECO:0000256" key="1">
    <source>
        <dbReference type="SAM" id="MobiDB-lite"/>
    </source>
</evidence>
<evidence type="ECO:0000259" key="4">
    <source>
        <dbReference type="Pfam" id="PF25597"/>
    </source>
</evidence>
<organism evidence="5 6">
    <name type="scientific">Tanacetum coccineum</name>
    <dbReference type="NCBI Taxonomy" id="301880"/>
    <lineage>
        <taxon>Eukaryota</taxon>
        <taxon>Viridiplantae</taxon>
        <taxon>Streptophyta</taxon>
        <taxon>Embryophyta</taxon>
        <taxon>Tracheophyta</taxon>
        <taxon>Spermatophyta</taxon>
        <taxon>Magnoliopsida</taxon>
        <taxon>eudicotyledons</taxon>
        <taxon>Gunneridae</taxon>
        <taxon>Pentapetalae</taxon>
        <taxon>asterids</taxon>
        <taxon>campanulids</taxon>
        <taxon>Asterales</taxon>
        <taxon>Asteraceae</taxon>
        <taxon>Asteroideae</taxon>
        <taxon>Anthemideae</taxon>
        <taxon>Anthemidinae</taxon>
        <taxon>Tanacetum</taxon>
    </lineage>
</organism>
<dbReference type="InterPro" id="IPR013103">
    <property type="entry name" value="RVT_2"/>
</dbReference>
<evidence type="ECO:0000259" key="2">
    <source>
        <dbReference type="Pfam" id="PF07727"/>
    </source>
</evidence>
<feature type="domain" description="Reverse transcriptase Ty1/copia-type" evidence="2">
    <location>
        <begin position="1168"/>
        <end position="1246"/>
    </location>
</feature>